<protein>
    <submittedName>
        <fullName evidence="1">Uncharacterized protein</fullName>
    </submittedName>
</protein>
<gene>
    <name evidence="1" type="ORF">AFUS01_LOCUS32748</name>
</gene>
<evidence type="ECO:0000313" key="1">
    <source>
        <dbReference type="EMBL" id="CAG7822478.1"/>
    </source>
</evidence>
<name>A0A8J2PGJ1_9HEXA</name>
<keyword evidence="2" id="KW-1185">Reference proteome</keyword>
<organism evidence="1 2">
    <name type="scientific">Allacma fusca</name>
    <dbReference type="NCBI Taxonomy" id="39272"/>
    <lineage>
        <taxon>Eukaryota</taxon>
        <taxon>Metazoa</taxon>
        <taxon>Ecdysozoa</taxon>
        <taxon>Arthropoda</taxon>
        <taxon>Hexapoda</taxon>
        <taxon>Collembola</taxon>
        <taxon>Symphypleona</taxon>
        <taxon>Sminthuridae</taxon>
        <taxon>Allacma</taxon>
    </lineage>
</organism>
<sequence length="186" mass="21402">MPIDADFGRIALSAKKYESVLYPSDVRRIIELAQIQNPFEIVYVNNNLTDDLCNDGTTVLDVKDFKTSLESLFQPSRRANLNLLTGWEVEFTTHLKSVINYTGRFPEAKRENDLFFENVTSEVLKNKIMSAPSAYDDFLPIPVAKLKNIEELTKYVVQKHGLEFYKTIYAVVGDQRKYLHVEWSGN</sequence>
<dbReference type="EMBL" id="CAJVCH010526439">
    <property type="protein sequence ID" value="CAG7822478.1"/>
    <property type="molecule type" value="Genomic_DNA"/>
</dbReference>
<dbReference type="AlphaFoldDB" id="A0A8J2PGJ1"/>
<dbReference type="Proteomes" id="UP000708208">
    <property type="component" value="Unassembled WGS sequence"/>
</dbReference>
<accession>A0A8J2PGJ1</accession>
<dbReference type="OrthoDB" id="6284373at2759"/>
<evidence type="ECO:0000313" key="2">
    <source>
        <dbReference type="Proteomes" id="UP000708208"/>
    </source>
</evidence>
<reference evidence="1" key="1">
    <citation type="submission" date="2021-06" db="EMBL/GenBank/DDBJ databases">
        <authorList>
            <person name="Hodson N. C."/>
            <person name="Mongue J. A."/>
            <person name="Jaron S. K."/>
        </authorList>
    </citation>
    <scope>NUCLEOTIDE SEQUENCE</scope>
</reference>
<comment type="caution">
    <text evidence="1">The sequence shown here is derived from an EMBL/GenBank/DDBJ whole genome shotgun (WGS) entry which is preliminary data.</text>
</comment>
<proteinExistence type="predicted"/>